<evidence type="ECO:0000256" key="3">
    <source>
        <dbReference type="ARBA" id="ARBA00022842"/>
    </source>
</evidence>
<evidence type="ECO:0000256" key="2">
    <source>
        <dbReference type="ARBA" id="ARBA00022801"/>
    </source>
</evidence>
<organism evidence="4 5">
    <name type="scientific">Brachionus calyciflorus</name>
    <dbReference type="NCBI Taxonomy" id="104777"/>
    <lineage>
        <taxon>Eukaryota</taxon>
        <taxon>Metazoa</taxon>
        <taxon>Spiralia</taxon>
        <taxon>Gnathifera</taxon>
        <taxon>Rotifera</taxon>
        <taxon>Eurotatoria</taxon>
        <taxon>Monogononta</taxon>
        <taxon>Pseudotrocha</taxon>
        <taxon>Ploima</taxon>
        <taxon>Brachionidae</taxon>
        <taxon>Brachionus</taxon>
    </lineage>
</organism>
<evidence type="ECO:0000313" key="5">
    <source>
        <dbReference type="Proteomes" id="UP000663879"/>
    </source>
</evidence>
<dbReference type="OrthoDB" id="8819541at2759"/>
<sequence>MSYSYFGSTFRTGSRQTYFASQVTRYADIYAPTCLNLLHYPFFYLFKAAPQLMPHESTVNPDDPLVDTNDHRINRSSSMVKSITSSNSLIHAKTDDIHRFKNGSN</sequence>
<dbReference type="Proteomes" id="UP000663879">
    <property type="component" value="Unassembled WGS sequence"/>
</dbReference>
<dbReference type="EMBL" id="CAJNOC010001279">
    <property type="protein sequence ID" value="CAF0851039.1"/>
    <property type="molecule type" value="Genomic_DNA"/>
</dbReference>
<keyword evidence="5" id="KW-1185">Reference proteome</keyword>
<reference evidence="4" key="1">
    <citation type="submission" date="2021-02" db="EMBL/GenBank/DDBJ databases">
        <authorList>
            <person name="Nowell W R."/>
        </authorList>
    </citation>
    <scope>NUCLEOTIDE SEQUENCE</scope>
    <source>
        <strain evidence="4">Ploen Becks lab</strain>
    </source>
</reference>
<dbReference type="AlphaFoldDB" id="A0A813W7I6"/>
<proteinExistence type="predicted"/>
<protein>
    <submittedName>
        <fullName evidence="4">Uncharacterized protein</fullName>
    </submittedName>
</protein>
<dbReference type="Pfam" id="PF05761">
    <property type="entry name" value="5_nucleotid"/>
    <property type="match status" value="1"/>
</dbReference>
<dbReference type="GO" id="GO:0008253">
    <property type="term" value="F:5'-nucleotidase activity"/>
    <property type="evidence" value="ECO:0007669"/>
    <property type="project" value="TreeGrafter"/>
</dbReference>
<evidence type="ECO:0000313" key="4">
    <source>
        <dbReference type="EMBL" id="CAF0851039.1"/>
    </source>
</evidence>
<dbReference type="InterPro" id="IPR036412">
    <property type="entry name" value="HAD-like_sf"/>
</dbReference>
<dbReference type="SUPFAM" id="SSF56784">
    <property type="entry name" value="HAD-like"/>
    <property type="match status" value="1"/>
</dbReference>
<keyword evidence="1" id="KW-0479">Metal-binding</keyword>
<comment type="caution">
    <text evidence="4">The sequence shown here is derived from an EMBL/GenBank/DDBJ whole genome shotgun (WGS) entry which is preliminary data.</text>
</comment>
<dbReference type="GO" id="GO:0046872">
    <property type="term" value="F:metal ion binding"/>
    <property type="evidence" value="ECO:0007669"/>
    <property type="project" value="UniProtKB-KW"/>
</dbReference>
<dbReference type="InterPro" id="IPR008380">
    <property type="entry name" value="HAD-SF_hydro_IG_5-nucl"/>
</dbReference>
<name>A0A813W7I6_9BILA</name>
<gene>
    <name evidence="4" type="ORF">OXX778_LOCUS8952</name>
</gene>
<keyword evidence="3" id="KW-0460">Magnesium</keyword>
<dbReference type="PANTHER" id="PTHR12103">
    <property type="entry name" value="5'-NUCLEOTIDASE DOMAIN-CONTAINING"/>
    <property type="match status" value="1"/>
</dbReference>
<evidence type="ECO:0000256" key="1">
    <source>
        <dbReference type="ARBA" id="ARBA00022723"/>
    </source>
</evidence>
<dbReference type="PANTHER" id="PTHR12103:SF15">
    <property type="entry name" value="CYTOSOLIC PURINE 5'-NUCLEOTIDASE"/>
    <property type="match status" value="1"/>
</dbReference>
<accession>A0A813W7I6</accession>
<keyword evidence="2" id="KW-0378">Hydrolase</keyword>